<feature type="region of interest" description="Disordered" evidence="1">
    <location>
        <begin position="1"/>
        <end position="21"/>
    </location>
</feature>
<accession>A0A5N6PTR9</accession>
<keyword evidence="3" id="KW-1185">Reference proteome</keyword>
<evidence type="ECO:0000313" key="2">
    <source>
        <dbReference type="EMBL" id="KAD6796480.1"/>
    </source>
</evidence>
<name>A0A5N6PTR9_9ASTR</name>
<evidence type="ECO:0000313" key="3">
    <source>
        <dbReference type="Proteomes" id="UP000326396"/>
    </source>
</evidence>
<comment type="caution">
    <text evidence="2">The sequence shown here is derived from an EMBL/GenBank/DDBJ whole genome shotgun (WGS) entry which is preliminary data.</text>
</comment>
<organism evidence="2 3">
    <name type="scientific">Mikania micrantha</name>
    <name type="common">bitter vine</name>
    <dbReference type="NCBI Taxonomy" id="192012"/>
    <lineage>
        <taxon>Eukaryota</taxon>
        <taxon>Viridiplantae</taxon>
        <taxon>Streptophyta</taxon>
        <taxon>Embryophyta</taxon>
        <taxon>Tracheophyta</taxon>
        <taxon>Spermatophyta</taxon>
        <taxon>Magnoliopsida</taxon>
        <taxon>eudicotyledons</taxon>
        <taxon>Gunneridae</taxon>
        <taxon>Pentapetalae</taxon>
        <taxon>asterids</taxon>
        <taxon>campanulids</taxon>
        <taxon>Asterales</taxon>
        <taxon>Asteraceae</taxon>
        <taxon>Asteroideae</taxon>
        <taxon>Heliantheae alliance</taxon>
        <taxon>Eupatorieae</taxon>
        <taxon>Mikania</taxon>
    </lineage>
</organism>
<proteinExistence type="predicted"/>
<dbReference type="AlphaFoldDB" id="A0A5N6PTR9"/>
<evidence type="ECO:0000256" key="1">
    <source>
        <dbReference type="SAM" id="MobiDB-lite"/>
    </source>
</evidence>
<gene>
    <name evidence="2" type="ORF">E3N88_07376</name>
</gene>
<protein>
    <submittedName>
        <fullName evidence="2">Uncharacterized protein</fullName>
    </submittedName>
</protein>
<dbReference type="OrthoDB" id="10556070at2759"/>
<dbReference type="Proteomes" id="UP000326396">
    <property type="component" value="Linkage Group LG11"/>
</dbReference>
<dbReference type="EMBL" id="SZYD01000003">
    <property type="protein sequence ID" value="KAD6796480.1"/>
    <property type="molecule type" value="Genomic_DNA"/>
</dbReference>
<sequence>MEDEDCGVASTAHHPSQQTKSVVTSPHLHLKVSKYRLLVIVTMADNKPSSLFFLTTVSEGDVCTTYGGEEIVYDEELFELLAMALSSETSNTVRGAHELMRSRIDPIQLISQLANLIMDSLAVKFQDDTSEVKK</sequence>
<reference evidence="2 3" key="1">
    <citation type="submission" date="2019-05" db="EMBL/GenBank/DDBJ databases">
        <title>Mikania micrantha, genome provides insights into the molecular mechanism of rapid growth.</title>
        <authorList>
            <person name="Liu B."/>
        </authorList>
    </citation>
    <scope>NUCLEOTIDE SEQUENCE [LARGE SCALE GENOMIC DNA]</scope>
    <source>
        <strain evidence="2">NLD-2019</strain>
        <tissue evidence="2">Leaf</tissue>
    </source>
</reference>